<dbReference type="InterPro" id="IPR019326">
    <property type="entry name" value="NDNF"/>
</dbReference>
<dbReference type="EMBL" id="OC916482">
    <property type="protein sequence ID" value="CAD7644413.1"/>
    <property type="molecule type" value="Genomic_DNA"/>
</dbReference>
<keyword evidence="5" id="KW-0524">Neurogenesis</keyword>
<dbReference type="SMART" id="SM00060">
    <property type="entry name" value="FN3"/>
    <property type="match status" value="2"/>
</dbReference>
<keyword evidence="6" id="KW-0325">Glycoprotein</keyword>
<evidence type="ECO:0000256" key="3">
    <source>
        <dbReference type="ARBA" id="ARBA00022729"/>
    </source>
</evidence>
<evidence type="ECO:0000256" key="5">
    <source>
        <dbReference type="ARBA" id="ARBA00022902"/>
    </source>
</evidence>
<keyword evidence="3" id="KW-0732">Signal</keyword>
<dbReference type="PANTHER" id="PTHR14619">
    <property type="entry name" value="NEURON-DERIVED NEUROTROPHIC FACTOR"/>
    <property type="match status" value="1"/>
</dbReference>
<keyword evidence="2" id="KW-0964">Secreted</keyword>
<evidence type="ECO:0000256" key="6">
    <source>
        <dbReference type="ARBA" id="ARBA00023180"/>
    </source>
</evidence>
<dbReference type="InterPro" id="IPR045805">
    <property type="entry name" value="NDNF_C"/>
</dbReference>
<feature type="domain" description="Fibronectin type-III" evidence="8">
    <location>
        <begin position="116"/>
        <end position="251"/>
    </location>
</feature>
<dbReference type="AlphaFoldDB" id="A0A7R9LMI1"/>
<evidence type="ECO:0000313" key="9">
    <source>
        <dbReference type="EMBL" id="CAD7644413.1"/>
    </source>
</evidence>
<dbReference type="EMBL" id="CAJPVJ010001657">
    <property type="protein sequence ID" value="CAG2165111.1"/>
    <property type="molecule type" value="Genomic_DNA"/>
</dbReference>
<feature type="domain" description="Fibronectin type-III" evidence="8">
    <location>
        <begin position="403"/>
        <end position="530"/>
    </location>
</feature>
<organism evidence="9">
    <name type="scientific">Oppiella nova</name>
    <dbReference type="NCBI Taxonomy" id="334625"/>
    <lineage>
        <taxon>Eukaryota</taxon>
        <taxon>Metazoa</taxon>
        <taxon>Ecdysozoa</taxon>
        <taxon>Arthropoda</taxon>
        <taxon>Chelicerata</taxon>
        <taxon>Arachnida</taxon>
        <taxon>Acari</taxon>
        <taxon>Acariformes</taxon>
        <taxon>Sarcoptiformes</taxon>
        <taxon>Oribatida</taxon>
        <taxon>Brachypylina</taxon>
        <taxon>Oppioidea</taxon>
        <taxon>Oppiidae</taxon>
        <taxon>Oppiella</taxon>
    </lineage>
</organism>
<evidence type="ECO:0000256" key="1">
    <source>
        <dbReference type="ARBA" id="ARBA00004613"/>
    </source>
</evidence>
<dbReference type="InterPro" id="IPR055271">
    <property type="entry name" value="NDNF_Fn(III)_1"/>
</dbReference>
<dbReference type="Pfam" id="PF19433">
    <property type="entry name" value="NDNF_C"/>
    <property type="match status" value="1"/>
</dbReference>
<evidence type="ECO:0000256" key="4">
    <source>
        <dbReference type="ARBA" id="ARBA00022737"/>
    </source>
</evidence>
<dbReference type="Pfam" id="PF10179">
    <property type="entry name" value="NDNF"/>
    <property type="match status" value="1"/>
</dbReference>
<dbReference type="Pfam" id="PF24354">
    <property type="entry name" value="NDNF_N"/>
    <property type="match status" value="1"/>
</dbReference>
<dbReference type="InterPro" id="IPR056225">
    <property type="entry name" value="NDNF_N"/>
</dbReference>
<evidence type="ECO:0000256" key="7">
    <source>
        <dbReference type="ARBA" id="ARBA00024096"/>
    </source>
</evidence>
<dbReference type="PANTHER" id="PTHR14619:SF3">
    <property type="entry name" value="PROTEIN NDNF"/>
    <property type="match status" value="1"/>
</dbReference>
<comment type="subcellular location">
    <subcellularLocation>
        <location evidence="1">Secreted</location>
    </subcellularLocation>
</comment>
<sequence length="547" mass="62252">MYYQIHSSKPEMALTVTPCESTIAWKLSYLPQKGPKNKERKPRLRRRYKRRHNKFMAKNVLNNAKPSLLTNYTGNGRHTYADVSTAPGLYILDFNSMGRDVSLKIYVSEHYPYPLLPNSADIHVDSIGAHSVTISWPASPSETIAPVDYCVAISTDRKFADNCLMDSYLKDAEESYELDLLPSDASTSFTYWWGRTVKNMLRQSRLKSMADHKVRVECVAKNRTHLIHGLDNRRNTQYFVDVFARNTATNSTSMYRTVNVTLINTEPLDVVDSLPLAVHLNQSNNFTQRLNYKVLTDGWTAPAKLWLFLQTCSGVGTVRMTASAVTLPDPNTTLPVHTSRGQHLNQTLFTRSIFSLKTMEITFNDRNVYQNQSFISFELSSSLGTDRSAVFMISNRHNRFPFPLLPEDTRLKVMHTLTDCHSVTLAWNASPDDKVQYCVYVRPAHTQHSAGSIAPMDNVCADHRLTETDGSAENDIDVEGTGSLRKVLCKRYHKSSKRRFNNKIIQSVKRLSSGQTYVFQVLVTKYKGQTLAYEQVWASTKPKYQCH</sequence>
<reference evidence="9" key="1">
    <citation type="submission" date="2020-11" db="EMBL/GenBank/DDBJ databases">
        <authorList>
            <person name="Tran Van P."/>
        </authorList>
    </citation>
    <scope>NUCLEOTIDE SEQUENCE</scope>
</reference>
<dbReference type="GO" id="GO:0007399">
    <property type="term" value="P:nervous system development"/>
    <property type="evidence" value="ECO:0007669"/>
    <property type="project" value="UniProtKB-KW"/>
</dbReference>
<dbReference type="GO" id="GO:0005576">
    <property type="term" value="C:extracellular region"/>
    <property type="evidence" value="ECO:0007669"/>
    <property type="project" value="UniProtKB-SubCell"/>
</dbReference>
<proteinExistence type="predicted"/>
<gene>
    <name evidence="9" type="ORF">ONB1V03_LOCUS4657</name>
</gene>
<dbReference type="Proteomes" id="UP000728032">
    <property type="component" value="Unassembled WGS sequence"/>
</dbReference>
<name>A0A7R9LMI1_9ACAR</name>
<dbReference type="InterPro" id="IPR036116">
    <property type="entry name" value="FN3_sf"/>
</dbReference>
<keyword evidence="10" id="KW-1185">Reference proteome</keyword>
<dbReference type="SUPFAM" id="SSF49265">
    <property type="entry name" value="Fibronectin type III"/>
    <property type="match status" value="1"/>
</dbReference>
<keyword evidence="4" id="KW-0677">Repeat</keyword>
<evidence type="ECO:0000256" key="2">
    <source>
        <dbReference type="ARBA" id="ARBA00022525"/>
    </source>
</evidence>
<evidence type="ECO:0000313" key="10">
    <source>
        <dbReference type="Proteomes" id="UP000728032"/>
    </source>
</evidence>
<evidence type="ECO:0000259" key="8">
    <source>
        <dbReference type="SMART" id="SM00060"/>
    </source>
</evidence>
<protein>
    <recommendedName>
        <fullName evidence="7">Protein NDNF</fullName>
    </recommendedName>
</protein>
<accession>A0A7R9LMI1</accession>
<dbReference type="OrthoDB" id="9872501at2759"/>
<dbReference type="InterPro" id="IPR003961">
    <property type="entry name" value="FN3_dom"/>
</dbReference>